<keyword evidence="3" id="KW-0808">Transferase</keyword>
<dbReference type="InterPro" id="IPR005232">
    <property type="entry name" value="LarE"/>
</dbReference>
<evidence type="ECO:0000313" key="3">
    <source>
        <dbReference type="EMBL" id="WRO21510.1"/>
    </source>
</evidence>
<dbReference type="Gene3D" id="3.40.50.620">
    <property type="entry name" value="HUPs"/>
    <property type="match status" value="1"/>
</dbReference>
<proteinExistence type="predicted"/>
<dbReference type="PANTHER" id="PTHR43169">
    <property type="entry name" value="EXSB FAMILY PROTEIN"/>
    <property type="match status" value="1"/>
</dbReference>
<gene>
    <name evidence="3" type="primary">larE</name>
    <name evidence="3" type="ORF">MFMK1_001320</name>
</gene>
<dbReference type="InterPro" id="IPR052188">
    <property type="entry name" value="Ni-pincer_cofactor_biosynth"/>
</dbReference>
<feature type="domain" description="NAD/GMP synthase" evidence="2">
    <location>
        <begin position="18"/>
        <end position="82"/>
    </location>
</feature>
<accession>A0AAU0UMJ2</accession>
<feature type="active site" description="Nucleophile and sulfur donor" evidence="1">
    <location>
        <position position="178"/>
    </location>
</feature>
<dbReference type="Pfam" id="PF02540">
    <property type="entry name" value="NAD_synthase"/>
    <property type="match status" value="1"/>
</dbReference>
<dbReference type="NCBIfam" id="TIGR00268">
    <property type="entry name" value="ATP-dependent sacrificial sulfur transferase LarE"/>
    <property type="match status" value="1"/>
</dbReference>
<sequence>MSAKMDQKQSHLTQIIKNMESVLVAFSGGVDSTLLLKVAVIALGKDNVWAVTARSSTYPVEEQEASRQIADSIGARQLFVDSEELDIDGFSSNPVNRCYYCKKELFTKLITVAHKHGMQHVLDGANFDDLGDHRPGMLAAEELGVRSPLKEAELTKMEIRELSQRLELPTWNKPAFACLSSRFPYGTEITKEKLQQVGQAESYLRKLNLGQFRVRHHGETARIEIDKSAFSTVMARTGEIVDKLKQCGFTYVTLDLEGYRTGSMNETIK</sequence>
<dbReference type="SUPFAM" id="SSF52402">
    <property type="entry name" value="Adenine nucleotide alpha hydrolases-like"/>
    <property type="match status" value="1"/>
</dbReference>
<dbReference type="PIRSF" id="PIRSF006661">
    <property type="entry name" value="PP-lp_UCP006661"/>
    <property type="match status" value="1"/>
</dbReference>
<dbReference type="InterPro" id="IPR022310">
    <property type="entry name" value="NAD/GMP_synthase"/>
</dbReference>
<dbReference type="GO" id="GO:0006163">
    <property type="term" value="P:purine nucleotide metabolic process"/>
    <property type="evidence" value="ECO:0007669"/>
    <property type="project" value="UniProtKB-ARBA"/>
</dbReference>
<reference evidence="3 4" key="1">
    <citation type="submission" date="2023-04" db="EMBL/GenBank/DDBJ databases">
        <authorList>
            <person name="Hsu D."/>
        </authorList>
    </citation>
    <scope>NUCLEOTIDE SEQUENCE [LARGE SCALE GENOMIC DNA]</scope>
    <source>
        <strain evidence="3 4">MK1</strain>
    </source>
</reference>
<evidence type="ECO:0000313" key="4">
    <source>
        <dbReference type="Proteomes" id="UP001329915"/>
    </source>
</evidence>
<evidence type="ECO:0000256" key="1">
    <source>
        <dbReference type="PIRSR" id="PIRSR006661-1"/>
    </source>
</evidence>
<name>A0AAU0UMJ2_9FIRM</name>
<organism evidence="3 4">
    <name type="scientific">Metallumcola ferriviriculae</name>
    <dbReference type="NCBI Taxonomy" id="3039180"/>
    <lineage>
        <taxon>Bacteria</taxon>
        <taxon>Bacillati</taxon>
        <taxon>Bacillota</taxon>
        <taxon>Clostridia</taxon>
        <taxon>Neomoorellales</taxon>
        <taxon>Desulfitibacteraceae</taxon>
        <taxon>Metallumcola</taxon>
    </lineage>
</organism>
<evidence type="ECO:0000259" key="2">
    <source>
        <dbReference type="Pfam" id="PF02540"/>
    </source>
</evidence>
<dbReference type="InterPro" id="IPR014729">
    <property type="entry name" value="Rossmann-like_a/b/a_fold"/>
</dbReference>
<dbReference type="KEGG" id="dbc:MFMK1_001320"/>
<dbReference type="EMBL" id="CP121694">
    <property type="protein sequence ID" value="WRO21510.1"/>
    <property type="molecule type" value="Genomic_DNA"/>
</dbReference>
<protein>
    <submittedName>
        <fullName evidence="3">ATP-dependent sacrificial sulfur transferase LarE</fullName>
    </submittedName>
</protein>
<dbReference type="CDD" id="cd01990">
    <property type="entry name" value="LarE-like"/>
    <property type="match status" value="1"/>
</dbReference>
<dbReference type="RefSeq" id="WP_366924350.1">
    <property type="nucleotide sequence ID" value="NZ_CP121694.1"/>
</dbReference>
<dbReference type="GO" id="GO:0016783">
    <property type="term" value="F:sulfurtransferase activity"/>
    <property type="evidence" value="ECO:0007669"/>
    <property type="project" value="InterPro"/>
</dbReference>
<dbReference type="AlphaFoldDB" id="A0AAU0UMJ2"/>
<dbReference type="PANTHER" id="PTHR43169:SF2">
    <property type="entry name" value="NAD_GMP SYNTHASE DOMAIN-CONTAINING PROTEIN"/>
    <property type="match status" value="1"/>
</dbReference>
<keyword evidence="4" id="KW-1185">Reference proteome</keyword>
<dbReference type="Proteomes" id="UP001329915">
    <property type="component" value="Chromosome"/>
</dbReference>